<accession>A0A1I2G8A0</accession>
<keyword evidence="3 7" id="KW-0479">Metal-binding</keyword>
<dbReference type="PRINTS" id="PR00385">
    <property type="entry name" value="P450"/>
</dbReference>
<dbReference type="PANTHER" id="PTHR46696">
    <property type="entry name" value="P450, PUTATIVE (EUROFUNG)-RELATED"/>
    <property type="match status" value="1"/>
</dbReference>
<keyword evidence="2 7" id="KW-0349">Heme</keyword>
<name>A0A1I2G8A0_9ACTN</name>
<evidence type="ECO:0000256" key="3">
    <source>
        <dbReference type="ARBA" id="ARBA00022723"/>
    </source>
</evidence>
<keyword evidence="5 7" id="KW-0408">Iron</keyword>
<dbReference type="AlphaFoldDB" id="A0A1I2G8A0"/>
<keyword evidence="6 7" id="KW-0503">Monooxygenase</keyword>
<gene>
    <name evidence="8" type="ORF">SAMN05421541_106267</name>
</gene>
<dbReference type="Proteomes" id="UP000199645">
    <property type="component" value="Unassembled WGS sequence"/>
</dbReference>
<dbReference type="RefSeq" id="WP_093615248.1">
    <property type="nucleotide sequence ID" value="NZ_BOMT01000023.1"/>
</dbReference>
<reference evidence="8 9" key="1">
    <citation type="submission" date="2016-10" db="EMBL/GenBank/DDBJ databases">
        <authorList>
            <person name="de Groot N.N."/>
        </authorList>
    </citation>
    <scope>NUCLEOTIDE SEQUENCE [LARGE SCALE GENOMIC DNA]</scope>
    <source>
        <strain evidence="8 9">DSM 43019</strain>
    </source>
</reference>
<evidence type="ECO:0000256" key="5">
    <source>
        <dbReference type="ARBA" id="ARBA00023004"/>
    </source>
</evidence>
<dbReference type="InterPro" id="IPR001128">
    <property type="entry name" value="Cyt_P450"/>
</dbReference>
<dbReference type="Pfam" id="PF00067">
    <property type="entry name" value="p450"/>
    <property type="match status" value="1"/>
</dbReference>
<evidence type="ECO:0000256" key="1">
    <source>
        <dbReference type="ARBA" id="ARBA00010617"/>
    </source>
</evidence>
<dbReference type="STRING" id="35752.SAMN05421541_106267"/>
<evidence type="ECO:0000313" key="8">
    <source>
        <dbReference type="EMBL" id="SFF13157.1"/>
    </source>
</evidence>
<dbReference type="GO" id="GO:0005506">
    <property type="term" value="F:iron ion binding"/>
    <property type="evidence" value="ECO:0007669"/>
    <property type="project" value="InterPro"/>
</dbReference>
<dbReference type="OrthoDB" id="4156795at2"/>
<dbReference type="InterPro" id="IPR036396">
    <property type="entry name" value="Cyt_P450_sf"/>
</dbReference>
<dbReference type="GO" id="GO:0004497">
    <property type="term" value="F:monooxygenase activity"/>
    <property type="evidence" value="ECO:0007669"/>
    <property type="project" value="UniProtKB-KW"/>
</dbReference>
<dbReference type="PANTHER" id="PTHR46696:SF6">
    <property type="entry name" value="P450, PUTATIVE (EUROFUNG)-RELATED"/>
    <property type="match status" value="1"/>
</dbReference>
<evidence type="ECO:0000256" key="7">
    <source>
        <dbReference type="RuleBase" id="RU000461"/>
    </source>
</evidence>
<dbReference type="SUPFAM" id="SSF48264">
    <property type="entry name" value="Cytochrome P450"/>
    <property type="match status" value="1"/>
</dbReference>
<evidence type="ECO:0000256" key="2">
    <source>
        <dbReference type="ARBA" id="ARBA00022617"/>
    </source>
</evidence>
<evidence type="ECO:0000256" key="4">
    <source>
        <dbReference type="ARBA" id="ARBA00023002"/>
    </source>
</evidence>
<dbReference type="InterPro" id="IPR002397">
    <property type="entry name" value="Cyt_P450_B"/>
</dbReference>
<evidence type="ECO:0000256" key="6">
    <source>
        <dbReference type="ARBA" id="ARBA00023033"/>
    </source>
</evidence>
<dbReference type="PROSITE" id="PS00086">
    <property type="entry name" value="CYTOCHROME_P450"/>
    <property type="match status" value="1"/>
</dbReference>
<dbReference type="PRINTS" id="PR00359">
    <property type="entry name" value="BP450"/>
</dbReference>
<keyword evidence="9" id="KW-1185">Reference proteome</keyword>
<dbReference type="EMBL" id="FONV01000006">
    <property type="protein sequence ID" value="SFF13157.1"/>
    <property type="molecule type" value="Genomic_DNA"/>
</dbReference>
<protein>
    <submittedName>
        <fullName evidence="8">Cytochrome P450</fullName>
    </submittedName>
</protein>
<dbReference type="FunFam" id="1.10.630.10:FF:000018">
    <property type="entry name" value="Cytochrome P450 monooxygenase"/>
    <property type="match status" value="1"/>
</dbReference>
<dbReference type="GO" id="GO:0020037">
    <property type="term" value="F:heme binding"/>
    <property type="evidence" value="ECO:0007669"/>
    <property type="project" value="InterPro"/>
</dbReference>
<dbReference type="GO" id="GO:0017000">
    <property type="term" value="P:antibiotic biosynthetic process"/>
    <property type="evidence" value="ECO:0007669"/>
    <property type="project" value="UniProtKB-ARBA"/>
</dbReference>
<evidence type="ECO:0000313" key="9">
    <source>
        <dbReference type="Proteomes" id="UP000199645"/>
    </source>
</evidence>
<sequence length="392" mass="43323">MPDQENVLDYPFTPPTAVDPPAEWQELRATCPVAHVRTAAGTDALLLTRYDDVRTTITDRRFVRNTPAGGNAMGAGPAFLDDEARHQRWRRLLTRSFTARRMTALEPGITRIAHQLVDDMVAGGPPADLRTALGFPLPVYVICDLLGVPAADRERFAHWSDRFLNITRFTAEETQASGRELWAYMQAHVEAKRERPGDDLLSELVTVVDAEDGRLSEPELVFTGQALLVAGHETTANMIGKMAAMLLARRERWERLLADPGLVPTAVEEVLRFDANLGFGTHRLVTERVEIAGTVVEAGTTVLSAMPSANRDERIFADPDEMDLARSPNPHLTFGAGPHSCLGQSLARVELRTVLSVLLERLPALELAVPVEELRRRQGLLVGGLEEVPVRW</sequence>
<dbReference type="InterPro" id="IPR017972">
    <property type="entry name" value="Cyt_P450_CS"/>
</dbReference>
<organism evidence="8 9">
    <name type="scientific">Actinoplanes philippinensis</name>
    <dbReference type="NCBI Taxonomy" id="35752"/>
    <lineage>
        <taxon>Bacteria</taxon>
        <taxon>Bacillati</taxon>
        <taxon>Actinomycetota</taxon>
        <taxon>Actinomycetes</taxon>
        <taxon>Micromonosporales</taxon>
        <taxon>Micromonosporaceae</taxon>
        <taxon>Actinoplanes</taxon>
    </lineage>
</organism>
<keyword evidence="4 7" id="KW-0560">Oxidoreductase</keyword>
<dbReference type="GO" id="GO:0016705">
    <property type="term" value="F:oxidoreductase activity, acting on paired donors, with incorporation or reduction of molecular oxygen"/>
    <property type="evidence" value="ECO:0007669"/>
    <property type="project" value="InterPro"/>
</dbReference>
<dbReference type="Gene3D" id="1.10.630.10">
    <property type="entry name" value="Cytochrome P450"/>
    <property type="match status" value="1"/>
</dbReference>
<proteinExistence type="inferred from homology"/>
<dbReference type="CDD" id="cd11031">
    <property type="entry name" value="Cyp158A-like"/>
    <property type="match status" value="1"/>
</dbReference>
<comment type="similarity">
    <text evidence="1 7">Belongs to the cytochrome P450 family.</text>
</comment>